<dbReference type="Gene3D" id="1.20.1640.10">
    <property type="entry name" value="Multidrug efflux transporter AcrB transmembrane domain"/>
    <property type="match status" value="2"/>
</dbReference>
<feature type="transmembrane region" description="Helical" evidence="1">
    <location>
        <begin position="838"/>
        <end position="862"/>
    </location>
</feature>
<feature type="transmembrane region" description="Helical" evidence="1">
    <location>
        <begin position="874"/>
        <end position="893"/>
    </location>
</feature>
<dbReference type="SUPFAM" id="SSF82693">
    <property type="entry name" value="Multidrug efflux transporter AcrB pore domain, PN1, PN2, PC1 and PC2 subdomains"/>
    <property type="match status" value="3"/>
</dbReference>
<feature type="transmembrane region" description="Helical" evidence="1">
    <location>
        <begin position="432"/>
        <end position="452"/>
    </location>
</feature>
<keyword evidence="3" id="KW-1185">Reference proteome</keyword>
<dbReference type="AlphaFoldDB" id="B6IRM3"/>
<feature type="transmembrane region" description="Helical" evidence="1">
    <location>
        <begin position="525"/>
        <end position="545"/>
    </location>
</feature>
<dbReference type="Proteomes" id="UP000001591">
    <property type="component" value="Chromosome"/>
</dbReference>
<reference evidence="2 3" key="1">
    <citation type="journal article" date="2010" name="BMC Genomics">
        <title>Metabolic flexibility revealed in the genome of the cyst-forming alpha-1 proteobacterium Rhodospirillum centenum.</title>
        <authorList>
            <person name="Lu Y.K."/>
            <person name="Marden J."/>
            <person name="Han M."/>
            <person name="Swingley W.D."/>
            <person name="Mastrian S.D."/>
            <person name="Chowdhury S.R."/>
            <person name="Hao J."/>
            <person name="Helmy T."/>
            <person name="Kim S."/>
            <person name="Kurdoglu A.A."/>
            <person name="Matthies H.J."/>
            <person name="Rollo D."/>
            <person name="Stothard P."/>
            <person name="Blankenship R.E."/>
            <person name="Bauer C.E."/>
            <person name="Touchman J.W."/>
        </authorList>
    </citation>
    <scope>NUCLEOTIDE SEQUENCE [LARGE SCALE GENOMIC DNA]</scope>
    <source>
        <strain evidence="3">ATCC 51521 / SW</strain>
    </source>
</reference>
<feature type="transmembrane region" description="Helical" evidence="1">
    <location>
        <begin position="942"/>
        <end position="961"/>
    </location>
</feature>
<dbReference type="Gene3D" id="3.30.70.1440">
    <property type="entry name" value="Multidrug efflux transporter AcrB pore domain"/>
    <property type="match status" value="1"/>
</dbReference>
<dbReference type="InterPro" id="IPR001036">
    <property type="entry name" value="Acrflvin-R"/>
</dbReference>
<feature type="transmembrane region" description="Helical" evidence="1">
    <location>
        <begin position="361"/>
        <end position="382"/>
    </location>
</feature>
<keyword evidence="1" id="KW-0812">Transmembrane</keyword>
<dbReference type="Gene3D" id="3.30.2090.10">
    <property type="entry name" value="Multidrug efflux transporter AcrB TolC docking domain, DN and DC subdomains"/>
    <property type="match status" value="2"/>
</dbReference>
<proteinExistence type="predicted"/>
<dbReference type="PRINTS" id="PR00702">
    <property type="entry name" value="ACRIFLAVINRP"/>
</dbReference>
<feature type="transmembrane region" description="Helical" evidence="1">
    <location>
        <begin position="973"/>
        <end position="996"/>
    </location>
</feature>
<gene>
    <name evidence="2" type="ordered locus">RC1_0674</name>
</gene>
<sequence>MSRGNISAVAIRHPVPPIVLFMILIFAGIVSFLTMDVAQDPDIDFPVVNVSVSRPGAAPSELETQVTKKVEDAVASITGIDKISSTVTDGSTNTTIEFKIGYDTDRAVNDVRDAVSRIRSDLPQDIYEPQVRRLDVTGDAILYYSVASQVRSVEELSWLVDNEITRAIQRVRGVGEIERRGGLEREIKVKLDPVRLMALGVTADEVNAQLRSLNVDLPGGRGNVGASEQAIRTLGAAHTVEDLGNTEIAISGGRKVRLSELGEVVDGTTEMRSIARLNGEPAVTFAIKRAPGSSEVTVADGIAEVIEQLKKEHPDVRFELIIDLVKFTRASFLASIEALVIGAALAVLVVWWFLRDARATMISALAMPLSTIPTFLAMQWLGFSLNGITLLALALVVGILVDDAIVEIENIVRHIRMGKRPYAAAMEAADEIGLAVVATTMTIVVVFLPVSFMPGIPGQFFKSFGITVAVSVLFSLAVARLITPMMAAYLLKPHQGAEHGPGPWSDRYLGLLDWCLRNRWKTAGLTGLVFVGSVLPILMIPSTFVPNQDIGFSILSVELPPGATLAETDAAVQRAGGLLKDRPEVAGVWTSAGRGGQVRQGQIIVMLKDASERELTQKEFETEVQPLFAQVPGARVYFQAQGPGGGGRDISIALTGNDGEQLDRHAETVAAELRTLPFVSNVTTTAALQRPEILIRPLFDRAAEQGVSVAAIGQVARIATLGDIDSNTAKFNLGDRQIPIRVQLAPEYRADLEMIENLRVRTSSGTTVPLKSVAEIGLGSGPVQIQRYDRARRVSVQADLRGMEFGDAMRIINALPSLAHLPPGISKPPVGGAEQMAILFQGFAVALGTALALIVAVLLLLFRNFFQPPTILMALPLSLGGALGALLLCGMSISLSSLIGILMLMGIVTKNSILLVEYAIVSIRDHGLDRHAALLDAGAKRARPIIMTSIAMIAGMAPIAIGWGADTEFRQPMAVAVIGGLITSTLLSLIVVPVAFTFMDDLQHRVGPLFSRFLTPKEEPELPRLRPVGGDD</sequence>
<dbReference type="RefSeq" id="WP_012565901.1">
    <property type="nucleotide sequence ID" value="NC_011420.2"/>
</dbReference>
<dbReference type="HOGENOM" id="CLU_002755_1_2_5"/>
<evidence type="ECO:0000313" key="2">
    <source>
        <dbReference type="EMBL" id="ACI98109.1"/>
    </source>
</evidence>
<dbReference type="SUPFAM" id="SSF82866">
    <property type="entry name" value="Multidrug efflux transporter AcrB transmembrane domain"/>
    <property type="match status" value="2"/>
</dbReference>
<dbReference type="STRING" id="414684.RC1_0674"/>
<evidence type="ECO:0000256" key="1">
    <source>
        <dbReference type="SAM" id="Phobius"/>
    </source>
</evidence>
<dbReference type="PANTHER" id="PTHR32063">
    <property type="match status" value="1"/>
</dbReference>
<evidence type="ECO:0000313" key="3">
    <source>
        <dbReference type="Proteomes" id="UP000001591"/>
    </source>
</evidence>
<dbReference type="SUPFAM" id="SSF82714">
    <property type="entry name" value="Multidrug efflux transporter AcrB TolC docking domain, DN and DC subdomains"/>
    <property type="match status" value="2"/>
</dbReference>
<feature type="transmembrane region" description="Helical" evidence="1">
    <location>
        <begin position="15"/>
        <end position="35"/>
    </location>
</feature>
<dbReference type="KEGG" id="rce:RC1_0674"/>
<dbReference type="InterPro" id="IPR027463">
    <property type="entry name" value="AcrB_DN_DC_subdom"/>
</dbReference>
<dbReference type="PANTHER" id="PTHR32063:SF77">
    <property type="entry name" value="ACR FAMILY TRANSPORT PROTEIN"/>
    <property type="match status" value="1"/>
</dbReference>
<feature type="transmembrane region" description="Helical" evidence="1">
    <location>
        <begin position="899"/>
        <end position="921"/>
    </location>
</feature>
<dbReference type="Pfam" id="PF00873">
    <property type="entry name" value="ACR_tran"/>
    <property type="match status" value="1"/>
</dbReference>
<feature type="transmembrane region" description="Helical" evidence="1">
    <location>
        <begin position="332"/>
        <end position="354"/>
    </location>
</feature>
<feature type="transmembrane region" description="Helical" evidence="1">
    <location>
        <begin position="464"/>
        <end position="482"/>
    </location>
</feature>
<feature type="transmembrane region" description="Helical" evidence="1">
    <location>
        <begin position="388"/>
        <end position="412"/>
    </location>
</feature>
<keyword evidence="1" id="KW-1133">Transmembrane helix</keyword>
<keyword evidence="1" id="KW-0472">Membrane</keyword>
<dbReference type="GO" id="GO:0042910">
    <property type="term" value="F:xenobiotic transmembrane transporter activity"/>
    <property type="evidence" value="ECO:0007669"/>
    <property type="project" value="TreeGrafter"/>
</dbReference>
<dbReference type="GO" id="GO:0005886">
    <property type="term" value="C:plasma membrane"/>
    <property type="evidence" value="ECO:0007669"/>
    <property type="project" value="TreeGrafter"/>
</dbReference>
<accession>B6IRM3</accession>
<organism evidence="2 3">
    <name type="scientific">Rhodospirillum centenum (strain ATCC 51521 / SW)</name>
    <dbReference type="NCBI Taxonomy" id="414684"/>
    <lineage>
        <taxon>Bacteria</taxon>
        <taxon>Pseudomonadati</taxon>
        <taxon>Pseudomonadota</taxon>
        <taxon>Alphaproteobacteria</taxon>
        <taxon>Rhodospirillales</taxon>
        <taxon>Rhodospirillaceae</taxon>
        <taxon>Rhodospirillum</taxon>
    </lineage>
</organism>
<dbReference type="eggNOG" id="COG0841">
    <property type="taxonomic scope" value="Bacteria"/>
</dbReference>
<dbReference type="Gene3D" id="3.30.70.1430">
    <property type="entry name" value="Multidrug efflux transporter AcrB pore domain"/>
    <property type="match status" value="2"/>
</dbReference>
<dbReference type="Gene3D" id="3.30.70.1320">
    <property type="entry name" value="Multidrug efflux transporter AcrB pore domain like"/>
    <property type="match status" value="1"/>
</dbReference>
<name>B6IRM3_RHOCS</name>
<protein>
    <submittedName>
        <fullName evidence="2">AcrB</fullName>
    </submittedName>
</protein>
<dbReference type="EMBL" id="CP000613">
    <property type="protein sequence ID" value="ACI98109.1"/>
    <property type="molecule type" value="Genomic_DNA"/>
</dbReference>